<dbReference type="CDD" id="cd12797">
    <property type="entry name" value="M23_peptidase"/>
    <property type="match status" value="1"/>
</dbReference>
<dbReference type="PROSITE" id="PS51257">
    <property type="entry name" value="PROKAR_LIPOPROTEIN"/>
    <property type="match status" value="1"/>
</dbReference>
<dbReference type="InterPro" id="IPR011055">
    <property type="entry name" value="Dup_hybrid_motif"/>
</dbReference>
<dbReference type="EMBL" id="JAKOOW010000001">
    <property type="protein sequence ID" value="MCG6502986.1"/>
    <property type="molecule type" value="Genomic_DNA"/>
</dbReference>
<dbReference type="Pfam" id="PF01551">
    <property type="entry name" value="Peptidase_M23"/>
    <property type="match status" value="1"/>
</dbReference>
<dbReference type="PANTHER" id="PTHR21666:SF268">
    <property type="entry name" value="PEPTIDASE M23 DOMAIN-CONTAINING PROTEIN"/>
    <property type="match status" value="1"/>
</dbReference>
<comment type="caution">
    <text evidence="3">The sequence shown here is derived from an EMBL/GenBank/DDBJ whole genome shotgun (WGS) entry which is preliminary data.</text>
</comment>
<feature type="domain" description="M23ase beta-sheet core" evidence="2">
    <location>
        <begin position="62"/>
        <end position="158"/>
    </location>
</feature>
<organism evidence="3 4">
    <name type="scientific">Kingella pumchi</name>
    <dbReference type="NCBI Taxonomy" id="2779506"/>
    <lineage>
        <taxon>Bacteria</taxon>
        <taxon>Pseudomonadati</taxon>
        <taxon>Pseudomonadota</taxon>
        <taxon>Betaproteobacteria</taxon>
        <taxon>Neisseriales</taxon>
        <taxon>Neisseriaceae</taxon>
        <taxon>Kingella</taxon>
    </lineage>
</organism>
<dbReference type="Gene3D" id="2.70.70.10">
    <property type="entry name" value="Glucose Permease (Domain IIA)"/>
    <property type="match status" value="1"/>
</dbReference>
<sequence>MRRLPLFLAAALLAACSAPKKPVGEIARLRAQNPPAAQSLINPVKGQRFADTWGAARSGGRRHEGTDIFAPTGTPVRSTTDGVVTKIGRNRLGGKFVGIQGPGAWHYYAHLRSHAGLRLYDKVRTGQTVGYVGKTGNAKTTPPHLHYGVYLPRGAVNPYPLIDQNR</sequence>
<accession>A0ABS9NJM2</accession>
<feature type="signal peptide" evidence="1">
    <location>
        <begin position="1"/>
        <end position="20"/>
    </location>
</feature>
<dbReference type="PANTHER" id="PTHR21666">
    <property type="entry name" value="PEPTIDASE-RELATED"/>
    <property type="match status" value="1"/>
</dbReference>
<keyword evidence="4" id="KW-1185">Reference proteome</keyword>
<proteinExistence type="predicted"/>
<evidence type="ECO:0000256" key="1">
    <source>
        <dbReference type="SAM" id="SignalP"/>
    </source>
</evidence>
<evidence type="ECO:0000313" key="4">
    <source>
        <dbReference type="Proteomes" id="UP001298424"/>
    </source>
</evidence>
<reference evidence="3 4" key="1">
    <citation type="submission" date="2022-02" db="EMBL/GenBank/DDBJ databases">
        <title>Genome sequence data of Kingella unionensis sp. nov. strain CICC 24913 (CCUG 75125).</title>
        <authorList>
            <person name="Xiao M."/>
        </authorList>
    </citation>
    <scope>NUCLEOTIDE SEQUENCE [LARGE SCALE GENOMIC DNA]</scope>
    <source>
        <strain evidence="3 4">CICC 24913</strain>
    </source>
</reference>
<name>A0ABS9NJM2_9NEIS</name>
<evidence type="ECO:0000259" key="2">
    <source>
        <dbReference type="Pfam" id="PF01551"/>
    </source>
</evidence>
<evidence type="ECO:0000313" key="3">
    <source>
        <dbReference type="EMBL" id="MCG6502986.1"/>
    </source>
</evidence>
<gene>
    <name evidence="3" type="ORF">MB824_00495</name>
</gene>
<dbReference type="InterPro" id="IPR050570">
    <property type="entry name" value="Cell_wall_metabolism_enzyme"/>
</dbReference>
<dbReference type="InterPro" id="IPR016047">
    <property type="entry name" value="M23ase_b-sheet_dom"/>
</dbReference>
<protein>
    <submittedName>
        <fullName evidence="3">M23 family metallopeptidase</fullName>
    </submittedName>
</protein>
<dbReference type="Proteomes" id="UP001298424">
    <property type="component" value="Unassembled WGS sequence"/>
</dbReference>
<dbReference type="SUPFAM" id="SSF51261">
    <property type="entry name" value="Duplicated hybrid motif"/>
    <property type="match status" value="1"/>
</dbReference>
<feature type="chain" id="PRO_5045561719" evidence="1">
    <location>
        <begin position="21"/>
        <end position="166"/>
    </location>
</feature>
<keyword evidence="1" id="KW-0732">Signal</keyword>